<evidence type="ECO:0000256" key="3">
    <source>
        <dbReference type="ARBA" id="ARBA00022679"/>
    </source>
</evidence>
<feature type="domain" description="Phospholipid/glycerol acyltransferase" evidence="7">
    <location>
        <begin position="27"/>
        <end position="130"/>
    </location>
</feature>
<name>A0A3E0VE59_9MICO</name>
<keyword evidence="5" id="KW-0012">Acyltransferase</keyword>
<dbReference type="Proteomes" id="UP000256486">
    <property type="component" value="Unassembled WGS sequence"/>
</dbReference>
<dbReference type="SUPFAM" id="SSF69593">
    <property type="entry name" value="Glycerol-3-phosphate (1)-acyltransferase"/>
    <property type="match status" value="1"/>
</dbReference>
<gene>
    <name evidence="8" type="ORF">B7R54_01395</name>
</gene>
<evidence type="ECO:0000313" key="9">
    <source>
        <dbReference type="Proteomes" id="UP000256486"/>
    </source>
</evidence>
<keyword evidence="9" id="KW-1185">Reference proteome</keyword>
<reference evidence="8 9" key="1">
    <citation type="submission" date="2017-04" db="EMBL/GenBank/DDBJ databases">
        <title>Comparative genome analysis of Subtercola boreus.</title>
        <authorList>
            <person name="Cho Y.-J."/>
            <person name="Cho A."/>
            <person name="Kim O.-S."/>
            <person name="Lee J.-I."/>
        </authorList>
    </citation>
    <scope>NUCLEOTIDE SEQUENCE [LARGE SCALE GENOMIC DNA]</scope>
    <source>
        <strain evidence="8 9">K300</strain>
    </source>
</reference>
<feature type="region of interest" description="Disordered" evidence="6">
    <location>
        <begin position="194"/>
        <end position="230"/>
    </location>
</feature>
<comment type="caution">
    <text evidence="8">The sequence shown here is derived from an EMBL/GenBank/DDBJ whole genome shotgun (WGS) entry which is preliminary data.</text>
</comment>
<evidence type="ECO:0000259" key="7">
    <source>
        <dbReference type="SMART" id="SM00563"/>
    </source>
</evidence>
<dbReference type="AlphaFoldDB" id="A0A3E0VE59"/>
<dbReference type="RefSeq" id="WP_116413438.1">
    <property type="nucleotide sequence ID" value="NZ_NBWZ01000001.1"/>
</dbReference>
<dbReference type="EMBL" id="NBWZ01000001">
    <property type="protein sequence ID" value="RFA08021.1"/>
    <property type="molecule type" value="Genomic_DNA"/>
</dbReference>
<sequence length="230" mass="24410">MPRLALRLAVTPAVHGLEHVTESDGPFIFVANHPSALDEALVRDALRGVTTRLVSVAVEPRAGIRGLVDHAFSLRSASRLGTLLKSGTSVLLFAEKNRTDDGSLAPLDLGAAALGIRTGVPLVPVSLLGTFRALPPWRTTVEPGRPRVSVLFSRPIRAGSGDELSTVTDELAQAISTGLAEESRGWYGALRSQADGAAPAGSDGQPEAGWRRMWKATATPTGPDRRRVWQ</sequence>
<evidence type="ECO:0000256" key="1">
    <source>
        <dbReference type="ARBA" id="ARBA00005189"/>
    </source>
</evidence>
<dbReference type="OrthoDB" id="9808424at2"/>
<dbReference type="PANTHER" id="PTHR10434">
    <property type="entry name" value="1-ACYL-SN-GLYCEROL-3-PHOSPHATE ACYLTRANSFERASE"/>
    <property type="match status" value="1"/>
</dbReference>
<dbReference type="CDD" id="cd07989">
    <property type="entry name" value="LPLAT_AGPAT-like"/>
    <property type="match status" value="1"/>
</dbReference>
<evidence type="ECO:0000256" key="5">
    <source>
        <dbReference type="ARBA" id="ARBA00023315"/>
    </source>
</evidence>
<evidence type="ECO:0000256" key="4">
    <source>
        <dbReference type="ARBA" id="ARBA00023098"/>
    </source>
</evidence>
<dbReference type="InterPro" id="IPR002123">
    <property type="entry name" value="Plipid/glycerol_acylTrfase"/>
</dbReference>
<evidence type="ECO:0000313" key="8">
    <source>
        <dbReference type="EMBL" id="RFA08021.1"/>
    </source>
</evidence>
<dbReference type="PANTHER" id="PTHR10434:SF64">
    <property type="entry name" value="1-ACYL-SN-GLYCEROL-3-PHOSPHATE ACYLTRANSFERASE-RELATED"/>
    <property type="match status" value="1"/>
</dbReference>
<comment type="pathway">
    <text evidence="1">Lipid metabolism.</text>
</comment>
<evidence type="ECO:0000256" key="6">
    <source>
        <dbReference type="SAM" id="MobiDB-lite"/>
    </source>
</evidence>
<keyword evidence="3" id="KW-0808">Transferase</keyword>
<dbReference type="Pfam" id="PF01553">
    <property type="entry name" value="Acyltransferase"/>
    <property type="match status" value="1"/>
</dbReference>
<proteinExistence type="predicted"/>
<keyword evidence="4" id="KW-0443">Lipid metabolism</keyword>
<organism evidence="8 9">
    <name type="scientific">Subtercola boreus</name>
    <dbReference type="NCBI Taxonomy" id="120213"/>
    <lineage>
        <taxon>Bacteria</taxon>
        <taxon>Bacillati</taxon>
        <taxon>Actinomycetota</taxon>
        <taxon>Actinomycetes</taxon>
        <taxon>Micrococcales</taxon>
        <taxon>Microbacteriaceae</taxon>
        <taxon>Subtercola</taxon>
    </lineage>
</organism>
<accession>A0A3E0VE59</accession>
<evidence type="ECO:0000256" key="2">
    <source>
        <dbReference type="ARBA" id="ARBA00022516"/>
    </source>
</evidence>
<dbReference type="SMART" id="SM00563">
    <property type="entry name" value="PlsC"/>
    <property type="match status" value="1"/>
</dbReference>
<dbReference type="GO" id="GO:0006654">
    <property type="term" value="P:phosphatidic acid biosynthetic process"/>
    <property type="evidence" value="ECO:0007669"/>
    <property type="project" value="TreeGrafter"/>
</dbReference>
<protein>
    <recommendedName>
        <fullName evidence="7">Phospholipid/glycerol acyltransferase domain-containing protein</fullName>
    </recommendedName>
</protein>
<keyword evidence="2" id="KW-0444">Lipid biosynthesis</keyword>
<dbReference type="GO" id="GO:0003841">
    <property type="term" value="F:1-acylglycerol-3-phosphate O-acyltransferase activity"/>
    <property type="evidence" value="ECO:0007669"/>
    <property type="project" value="TreeGrafter"/>
</dbReference>